<evidence type="ECO:0000256" key="1">
    <source>
        <dbReference type="SAM" id="Phobius"/>
    </source>
</evidence>
<gene>
    <name evidence="3" type="ORF">DWB61_02695</name>
</gene>
<name>A0A425Y6J2_9BACT</name>
<dbReference type="Gene3D" id="3.30.70.1230">
    <property type="entry name" value="Nucleotide cyclase"/>
    <property type="match status" value="1"/>
</dbReference>
<keyword evidence="1" id="KW-0472">Membrane</keyword>
<evidence type="ECO:0000259" key="2">
    <source>
        <dbReference type="PROSITE" id="PS50125"/>
    </source>
</evidence>
<comment type="caution">
    <text evidence="3">The sequence shown here is derived from an EMBL/GenBank/DDBJ whole genome shotgun (WGS) entry which is preliminary data.</text>
</comment>
<dbReference type="Proteomes" id="UP000285794">
    <property type="component" value="Unassembled WGS sequence"/>
</dbReference>
<dbReference type="EMBL" id="QQWG01000002">
    <property type="protein sequence ID" value="RRG24041.1"/>
    <property type="molecule type" value="Genomic_DNA"/>
</dbReference>
<dbReference type="InterPro" id="IPR001054">
    <property type="entry name" value="A/G_cyclase"/>
</dbReference>
<dbReference type="AlphaFoldDB" id="A0A425Y6J2"/>
<feature type="transmembrane region" description="Helical" evidence="1">
    <location>
        <begin position="138"/>
        <end position="158"/>
    </location>
</feature>
<evidence type="ECO:0000313" key="4">
    <source>
        <dbReference type="Proteomes" id="UP000285794"/>
    </source>
</evidence>
<feature type="domain" description="Guanylate cyclase" evidence="2">
    <location>
        <begin position="184"/>
        <end position="313"/>
    </location>
</feature>
<feature type="transmembrane region" description="Helical" evidence="1">
    <location>
        <begin position="12"/>
        <end position="34"/>
    </location>
</feature>
<keyword evidence="1" id="KW-1133">Transmembrane helix</keyword>
<dbReference type="SUPFAM" id="SSF55073">
    <property type="entry name" value="Nucleotide cyclase"/>
    <property type="match status" value="1"/>
</dbReference>
<sequence length="366" mass="42410">MMRISSQNKKIIKDFLIIDLVWIIGFHFFTFLQLTEIDSYIQIPRDLLLQKIKGFNLIFSSLVLGTLFGFINLYIQRNTSRLRSKSYGYIIVTYSVVHIILVFTVLTIVAVLSVSIFSETVNRDNLERIADFFLSKNLLSILVYTYILSVCIFLVKVINKKLGEGVLWNLIMGKYRQPKEDRLLFLFMDLKSSTTYAELLGHRKYSELIQDCFSDLTPAVSACHAKIYQYVGDEAVLSWKYNKGIERADCVRVFFHFKSILKTRSEYYHETYGFVPEFKAGIHGGRIMVAEVGYLKRSIAYHGDAINTAARIQGECNQFERDILLSEKVVKDILKTNHADFIELETIQLKGKKEKVKLFSIDRFEI</sequence>
<keyword evidence="1" id="KW-0812">Transmembrane</keyword>
<dbReference type="PROSITE" id="PS50125">
    <property type="entry name" value="GUANYLATE_CYCLASE_2"/>
    <property type="match status" value="1"/>
</dbReference>
<dbReference type="GO" id="GO:0004016">
    <property type="term" value="F:adenylate cyclase activity"/>
    <property type="evidence" value="ECO:0007669"/>
    <property type="project" value="UniProtKB-ARBA"/>
</dbReference>
<accession>A0A425Y6J2</accession>
<feature type="transmembrane region" description="Helical" evidence="1">
    <location>
        <begin position="54"/>
        <end position="75"/>
    </location>
</feature>
<proteinExistence type="predicted"/>
<feature type="transmembrane region" description="Helical" evidence="1">
    <location>
        <begin position="87"/>
        <end position="118"/>
    </location>
</feature>
<keyword evidence="4" id="KW-1185">Reference proteome</keyword>
<dbReference type="GO" id="GO:0035556">
    <property type="term" value="P:intracellular signal transduction"/>
    <property type="evidence" value="ECO:0007669"/>
    <property type="project" value="InterPro"/>
</dbReference>
<dbReference type="GO" id="GO:0009190">
    <property type="term" value="P:cyclic nucleotide biosynthetic process"/>
    <property type="evidence" value="ECO:0007669"/>
    <property type="project" value="InterPro"/>
</dbReference>
<dbReference type="CDD" id="cd07302">
    <property type="entry name" value="CHD"/>
    <property type="match status" value="1"/>
</dbReference>
<reference evidence="3 4" key="1">
    <citation type="submission" date="2018-07" db="EMBL/GenBank/DDBJ databases">
        <title>Draft genome sequence of Ancylomarina sp. M1P.</title>
        <authorList>
            <person name="Yadav S."/>
            <person name="Villanueva L."/>
            <person name="Damste J.S.S."/>
        </authorList>
    </citation>
    <scope>NUCLEOTIDE SEQUENCE [LARGE SCALE GENOMIC DNA]</scope>
    <source>
        <strain evidence="3 4">M1P</strain>
    </source>
</reference>
<dbReference type="Pfam" id="PF00211">
    <property type="entry name" value="Guanylate_cyc"/>
    <property type="match status" value="1"/>
</dbReference>
<organism evidence="3 4">
    <name type="scientific">Ancylomarina euxinus</name>
    <dbReference type="NCBI Taxonomy" id="2283627"/>
    <lineage>
        <taxon>Bacteria</taxon>
        <taxon>Pseudomonadati</taxon>
        <taxon>Bacteroidota</taxon>
        <taxon>Bacteroidia</taxon>
        <taxon>Marinilabiliales</taxon>
        <taxon>Marinifilaceae</taxon>
        <taxon>Ancylomarina</taxon>
    </lineage>
</organism>
<protein>
    <submittedName>
        <fullName evidence="3">Adenylate/guanylate cyclase domain-containing protein</fullName>
    </submittedName>
</protein>
<dbReference type="InterPro" id="IPR029787">
    <property type="entry name" value="Nucleotide_cyclase"/>
</dbReference>
<evidence type="ECO:0000313" key="3">
    <source>
        <dbReference type="EMBL" id="RRG24041.1"/>
    </source>
</evidence>